<reference evidence="2" key="1">
    <citation type="journal article" date="2023" name="Front. Plant Sci.">
        <title>Chromosomal-level genome assembly of Melastoma candidum provides insights into trichome evolution.</title>
        <authorList>
            <person name="Zhong Y."/>
            <person name="Wu W."/>
            <person name="Sun C."/>
            <person name="Zou P."/>
            <person name="Liu Y."/>
            <person name="Dai S."/>
            <person name="Zhou R."/>
        </authorList>
    </citation>
    <scope>NUCLEOTIDE SEQUENCE [LARGE SCALE GENOMIC DNA]</scope>
</reference>
<evidence type="ECO:0000313" key="2">
    <source>
        <dbReference type="Proteomes" id="UP001057402"/>
    </source>
</evidence>
<gene>
    <name evidence="1" type="ORF">MLD38_034937</name>
</gene>
<sequence length="120" mass="12762">MSPVPPRGDPPPATSISVPWPDPSPPTAATRAQKPTARLAPRHISQPPTVHILPASFLPCSCDDSAPEKPPISDPRRRPQIRPAPCHLLRRTKAATPTTPPGASFRLVHGTLNGFLPLAS</sequence>
<organism evidence="1 2">
    <name type="scientific">Melastoma candidum</name>
    <dbReference type="NCBI Taxonomy" id="119954"/>
    <lineage>
        <taxon>Eukaryota</taxon>
        <taxon>Viridiplantae</taxon>
        <taxon>Streptophyta</taxon>
        <taxon>Embryophyta</taxon>
        <taxon>Tracheophyta</taxon>
        <taxon>Spermatophyta</taxon>
        <taxon>Magnoliopsida</taxon>
        <taxon>eudicotyledons</taxon>
        <taxon>Gunneridae</taxon>
        <taxon>Pentapetalae</taxon>
        <taxon>rosids</taxon>
        <taxon>malvids</taxon>
        <taxon>Myrtales</taxon>
        <taxon>Melastomataceae</taxon>
        <taxon>Melastomatoideae</taxon>
        <taxon>Melastomateae</taxon>
        <taxon>Melastoma</taxon>
    </lineage>
</organism>
<comment type="caution">
    <text evidence="1">The sequence shown here is derived from an EMBL/GenBank/DDBJ whole genome shotgun (WGS) entry which is preliminary data.</text>
</comment>
<protein>
    <submittedName>
        <fullName evidence="1">Uncharacterized protein</fullName>
    </submittedName>
</protein>
<keyword evidence="2" id="KW-1185">Reference proteome</keyword>
<dbReference type="Proteomes" id="UP001057402">
    <property type="component" value="Chromosome 10"/>
</dbReference>
<dbReference type="EMBL" id="CM042889">
    <property type="protein sequence ID" value="KAI4321572.1"/>
    <property type="molecule type" value="Genomic_DNA"/>
</dbReference>
<proteinExistence type="predicted"/>
<accession>A0ACB9MDF8</accession>
<evidence type="ECO:0000313" key="1">
    <source>
        <dbReference type="EMBL" id="KAI4321572.1"/>
    </source>
</evidence>
<name>A0ACB9MDF8_9MYRT</name>